<evidence type="ECO:0000313" key="1">
    <source>
        <dbReference type="EnsemblMetazoa" id="GPAI040319-PA"/>
    </source>
</evidence>
<dbReference type="Proteomes" id="UP000092445">
    <property type="component" value="Unassembled WGS sequence"/>
</dbReference>
<reference evidence="2" key="1">
    <citation type="submission" date="2014-03" db="EMBL/GenBank/DDBJ databases">
        <authorList>
            <person name="Aksoy S."/>
            <person name="Warren W."/>
            <person name="Wilson R.K."/>
        </authorList>
    </citation>
    <scope>NUCLEOTIDE SEQUENCE [LARGE SCALE GENOMIC DNA]</scope>
    <source>
        <strain evidence="2">IAEA</strain>
    </source>
</reference>
<proteinExistence type="predicted"/>
<keyword evidence="2" id="KW-1185">Reference proteome</keyword>
<dbReference type="EnsemblMetazoa" id="GPAI040319-RA">
    <property type="protein sequence ID" value="GPAI040319-PA"/>
    <property type="gene ID" value="GPAI040319"/>
</dbReference>
<organism evidence="1 2">
    <name type="scientific">Glossina pallidipes</name>
    <name type="common">Tsetse fly</name>
    <dbReference type="NCBI Taxonomy" id="7398"/>
    <lineage>
        <taxon>Eukaryota</taxon>
        <taxon>Metazoa</taxon>
        <taxon>Ecdysozoa</taxon>
        <taxon>Arthropoda</taxon>
        <taxon>Hexapoda</taxon>
        <taxon>Insecta</taxon>
        <taxon>Pterygota</taxon>
        <taxon>Neoptera</taxon>
        <taxon>Endopterygota</taxon>
        <taxon>Diptera</taxon>
        <taxon>Brachycera</taxon>
        <taxon>Muscomorpha</taxon>
        <taxon>Hippoboscoidea</taxon>
        <taxon>Glossinidae</taxon>
        <taxon>Glossina</taxon>
    </lineage>
</organism>
<accession>A0A1B0ABL5</accession>
<dbReference type="VEuPathDB" id="VectorBase:GPAI040319"/>
<name>A0A1B0ABL5_GLOPL</name>
<protein>
    <submittedName>
        <fullName evidence="1">Uncharacterized protein</fullName>
    </submittedName>
</protein>
<evidence type="ECO:0000313" key="2">
    <source>
        <dbReference type="Proteomes" id="UP000092445"/>
    </source>
</evidence>
<reference evidence="1" key="2">
    <citation type="submission" date="2020-05" db="UniProtKB">
        <authorList>
            <consortium name="EnsemblMetazoa"/>
        </authorList>
    </citation>
    <scope>IDENTIFICATION</scope>
    <source>
        <strain evidence="1">IAEA</strain>
    </source>
</reference>
<sequence length="153" mass="17162">MDMRFDDSCILNTMQAYFTCLVSSVDLNKIPTHTICFRSFKARKKPPLNAVGAASSFCDGIITKHTELFVIDDTTIPLPDICRNTEKPASQILKLITSGCCSLYFAMAKLLEKDHEDSAASGTARLHATDRRHRHRHRRCRCNADNDVLSSLT</sequence>
<dbReference type="AlphaFoldDB" id="A0A1B0ABL5"/>